<evidence type="ECO:0000256" key="1">
    <source>
        <dbReference type="SAM" id="MobiDB-lite"/>
    </source>
</evidence>
<proteinExistence type="predicted"/>
<feature type="compositionally biased region" description="Low complexity" evidence="1">
    <location>
        <begin position="250"/>
        <end position="269"/>
    </location>
</feature>
<sequence length="454" mass="48344">MQQRPRPTTEARAPIADRTPARTHSSSTASKARGHPGPAEPRSPMSRSAASESVSSARPFSSSRGASPAPSTRSSSSTIRNHSLNVDLESIPRTASPAPSLGSYRYSLGPAPVRFPSQKFQQQAAEPRRSSMLDASGTARELGGRMDGFRKISASHAGSSKGEAVERNRTQSDMSHSKGHDVSEIDGSALESSAHLNTPASRSRTQSTPSPTTSAFKRGDPDENALQYGASRTSKRDAASSSSQASTPGRAISSPRRPPARQSPRPDSQTLTTFPFPHPSAATSPPLSSTGSRGWLTRIPFWRSVGRLHNPAEEEERTQAPNERRTIAPLSRSARPTEPDTSITANHTTQARKPHKLPLLPSNSGQDPDDPYGYRALAGPMLLPAFHASRPHLAQREEQSRIAAFKRLGLATAQAALLLLALATLAKVGTYVLGEARWPGLYGALPHGGAKSPA</sequence>
<reference evidence="2 3" key="1">
    <citation type="submission" date="2014-09" db="EMBL/GenBank/DDBJ databases">
        <authorList>
            <person name="Magalhaes I.L.F."/>
            <person name="Oliveira U."/>
            <person name="Santos F.R."/>
            <person name="Vidigal T.H.D.A."/>
            <person name="Brescovit A.D."/>
            <person name="Santos A.J."/>
        </authorList>
    </citation>
    <scope>NUCLEOTIDE SEQUENCE [LARGE SCALE GENOMIC DNA]</scope>
</reference>
<feature type="region of interest" description="Disordered" evidence="1">
    <location>
        <begin position="1"/>
        <end position="294"/>
    </location>
</feature>
<keyword evidence="3" id="KW-1185">Reference proteome</keyword>
<dbReference type="AlphaFoldDB" id="A0A0P1BAJ0"/>
<organism evidence="2 3">
    <name type="scientific">Ceraceosorus bombacis</name>
    <dbReference type="NCBI Taxonomy" id="401625"/>
    <lineage>
        <taxon>Eukaryota</taxon>
        <taxon>Fungi</taxon>
        <taxon>Dikarya</taxon>
        <taxon>Basidiomycota</taxon>
        <taxon>Ustilaginomycotina</taxon>
        <taxon>Exobasidiomycetes</taxon>
        <taxon>Ceraceosorales</taxon>
        <taxon>Ceraceosoraceae</taxon>
        <taxon>Ceraceosorus</taxon>
    </lineage>
</organism>
<feature type="compositionally biased region" description="Low complexity" evidence="1">
    <location>
        <begin position="40"/>
        <end position="77"/>
    </location>
</feature>
<dbReference type="OrthoDB" id="3366980at2759"/>
<accession>A0A0P1BAJ0</accession>
<evidence type="ECO:0000313" key="2">
    <source>
        <dbReference type="EMBL" id="CEH12732.1"/>
    </source>
</evidence>
<feature type="compositionally biased region" description="Polar residues" evidence="1">
    <location>
        <begin position="339"/>
        <end position="349"/>
    </location>
</feature>
<name>A0A0P1BAJ0_9BASI</name>
<feature type="compositionally biased region" description="Basic and acidic residues" evidence="1">
    <location>
        <begin position="163"/>
        <end position="183"/>
    </location>
</feature>
<evidence type="ECO:0000313" key="3">
    <source>
        <dbReference type="Proteomes" id="UP000054845"/>
    </source>
</evidence>
<protein>
    <submittedName>
        <fullName evidence="2">Uncharacterized protein</fullName>
    </submittedName>
</protein>
<dbReference type="EMBL" id="CCYA01000181">
    <property type="protein sequence ID" value="CEH12732.1"/>
    <property type="molecule type" value="Genomic_DNA"/>
</dbReference>
<feature type="region of interest" description="Disordered" evidence="1">
    <location>
        <begin position="310"/>
        <end position="369"/>
    </location>
</feature>
<dbReference type="Proteomes" id="UP000054845">
    <property type="component" value="Unassembled WGS sequence"/>
</dbReference>
<feature type="compositionally biased region" description="Low complexity" evidence="1">
    <location>
        <begin position="279"/>
        <end position="290"/>
    </location>
</feature>
<feature type="compositionally biased region" description="Low complexity" evidence="1">
    <location>
        <begin position="198"/>
        <end position="215"/>
    </location>
</feature>